<dbReference type="GO" id="GO:0003676">
    <property type="term" value="F:nucleic acid binding"/>
    <property type="evidence" value="ECO:0007669"/>
    <property type="project" value="InterPro"/>
</dbReference>
<dbReference type="OrthoDB" id="1702117at2759"/>
<dbReference type="CDD" id="cd06222">
    <property type="entry name" value="RNase_H_like"/>
    <property type="match status" value="1"/>
</dbReference>
<dbReference type="Pfam" id="PF13456">
    <property type="entry name" value="RVT_3"/>
    <property type="match status" value="1"/>
</dbReference>
<feature type="domain" description="Reverse transcriptase" evidence="1">
    <location>
        <begin position="191"/>
        <end position="471"/>
    </location>
</feature>
<sequence>MENCNDFDKKIKEMVNRINEIENMGDSSSLCEELLKELTHCNLVLWDSLKAKEDIWRQKSRINWLKNGDGNTAFFHKAVKFRCKRKLIMGANVGIPGENSPAKLRHKAYKHFKDHFNSKRRNWSAIFDIKFSIISEDEAKSLESPFSMTEIKEAVWSRDDSKAPGPGGFNSLFFKKSWNLIHKDIERVLEKFYNSGKLESNMNSSFLTLIPKTPSPSNISDYRPISLISSLYKIVSKVLSRRISNMMSKVISDTQCAFIRGRQIFDGILIANEIIHSLKSNTCSNGGVILKLDFSKAFDCVRWDFLDMILEKMGFGPKWRGWISECVSTAKVSILLNGTPTMEFKMKRGLRQGDPLSPFLFIIVTEALHKLLDTAEVRGAIKGIKIAEPLNSITHLQFADDTILFFQPEKSYLKNVKKILRCFEVCSGLSINFKKSGIAGVGTHPDTLNMLATTCGCSKIKLPFTYLGIPLGSDPRQIATWDPIVERCQSKLAGWKGRSLSFAGRVVLINSVLSALPLYFMSLFIIPKTVLKKIDRIRREFLWGKSIEGKPKMARVGWGRLCLPNSKGGAGIINLDAKNKALLAKWGWRFATEKEALWRKVILCKYGPFLPSWKPQIGNSKNISSIWKGIMKNLSKEDVDVWMNSNSFRWQLGDGNTILFWEDSWCDSKPLCIIYARIYRLQTRKRTTVAEMLGDGQLQDWSNLFSRPLLDRETEIVSKIKNSLQIYKVKLGVADRIIWIHETAGMFSVKKLSDLLISANIDDPTFNFEKIWKLKTPPKVKNFLWMLIIKRLPTKEFLKDRGILMSEAHLLCPWCGSEIEDIDHLFIRCNFAISFWKLFCDWWNIPWPNPNSVETFFNFCLDLHWGSNSSSPWLTCVAAAFWSIWLARNEKLFQNKSIDSSDLLFISKMRALIWCKATKPDSKLDEIRWWENPMSSILSQIYKPPINPRDNVQDGCLIFNVDGAASPNLAGCGGVLCSKNGIIKAMFSGPAPPNGSDYSKIFAINTALHIFSEAGLTGSHPLVIESDSQVVINWILSAPSRPWKWWQIFEEIDKLRCGMQVSFTHSPRIYNSMADHLAKMGLNRNSMFKSWW</sequence>
<dbReference type="InterPro" id="IPR036397">
    <property type="entry name" value="RNaseH_sf"/>
</dbReference>
<dbReference type="SUPFAM" id="SSF53098">
    <property type="entry name" value="Ribonuclease H-like"/>
    <property type="match status" value="1"/>
</dbReference>
<evidence type="ECO:0008006" key="5">
    <source>
        <dbReference type="Google" id="ProtNLM"/>
    </source>
</evidence>
<accession>A0A9W7GXY3</accession>
<proteinExistence type="predicted"/>
<dbReference type="InterPro" id="IPR026960">
    <property type="entry name" value="RVT-Znf"/>
</dbReference>
<dbReference type="InterPro" id="IPR044730">
    <property type="entry name" value="RNase_H-like_dom_plant"/>
</dbReference>
<dbReference type="InterPro" id="IPR002156">
    <property type="entry name" value="RNaseH_domain"/>
</dbReference>
<evidence type="ECO:0000259" key="2">
    <source>
        <dbReference type="PROSITE" id="PS50879"/>
    </source>
</evidence>
<dbReference type="Gene3D" id="3.30.420.10">
    <property type="entry name" value="Ribonuclease H-like superfamily/Ribonuclease H"/>
    <property type="match status" value="1"/>
</dbReference>
<dbReference type="PANTHER" id="PTHR33116:SF75">
    <property type="entry name" value="RIBONUCLEASE H PROTEIN"/>
    <property type="match status" value="1"/>
</dbReference>
<dbReference type="Proteomes" id="UP001165190">
    <property type="component" value="Unassembled WGS sequence"/>
</dbReference>
<dbReference type="PROSITE" id="PS50879">
    <property type="entry name" value="RNASE_H_1"/>
    <property type="match status" value="1"/>
</dbReference>
<dbReference type="PROSITE" id="PS50878">
    <property type="entry name" value="RT_POL"/>
    <property type="match status" value="1"/>
</dbReference>
<dbReference type="Pfam" id="PF13966">
    <property type="entry name" value="zf-RVT"/>
    <property type="match status" value="1"/>
</dbReference>
<dbReference type="PANTHER" id="PTHR33116">
    <property type="entry name" value="REVERSE TRANSCRIPTASE ZINC-BINDING DOMAIN-CONTAINING PROTEIN-RELATED-RELATED"/>
    <property type="match status" value="1"/>
</dbReference>
<gene>
    <name evidence="3" type="ORF">HRI_000411700</name>
</gene>
<dbReference type="InterPro" id="IPR043502">
    <property type="entry name" value="DNA/RNA_pol_sf"/>
</dbReference>
<dbReference type="CDD" id="cd01650">
    <property type="entry name" value="RT_nLTR_like"/>
    <property type="match status" value="1"/>
</dbReference>
<dbReference type="Pfam" id="PF00078">
    <property type="entry name" value="RVT_1"/>
    <property type="match status" value="1"/>
</dbReference>
<evidence type="ECO:0000259" key="1">
    <source>
        <dbReference type="PROSITE" id="PS50878"/>
    </source>
</evidence>
<dbReference type="InterPro" id="IPR012337">
    <property type="entry name" value="RNaseH-like_sf"/>
</dbReference>
<dbReference type="SUPFAM" id="SSF56672">
    <property type="entry name" value="DNA/RNA polymerases"/>
    <property type="match status" value="1"/>
</dbReference>
<dbReference type="GO" id="GO:0004523">
    <property type="term" value="F:RNA-DNA hybrid ribonuclease activity"/>
    <property type="evidence" value="ECO:0007669"/>
    <property type="project" value="InterPro"/>
</dbReference>
<evidence type="ECO:0000313" key="3">
    <source>
        <dbReference type="EMBL" id="GMI67424.1"/>
    </source>
</evidence>
<organism evidence="3 4">
    <name type="scientific">Hibiscus trionum</name>
    <name type="common">Flower of an hour</name>
    <dbReference type="NCBI Taxonomy" id="183268"/>
    <lineage>
        <taxon>Eukaryota</taxon>
        <taxon>Viridiplantae</taxon>
        <taxon>Streptophyta</taxon>
        <taxon>Embryophyta</taxon>
        <taxon>Tracheophyta</taxon>
        <taxon>Spermatophyta</taxon>
        <taxon>Magnoliopsida</taxon>
        <taxon>eudicotyledons</taxon>
        <taxon>Gunneridae</taxon>
        <taxon>Pentapetalae</taxon>
        <taxon>rosids</taxon>
        <taxon>malvids</taxon>
        <taxon>Malvales</taxon>
        <taxon>Malvaceae</taxon>
        <taxon>Malvoideae</taxon>
        <taxon>Hibiscus</taxon>
    </lineage>
</organism>
<protein>
    <recommendedName>
        <fullName evidence="5">Reverse transcriptase domain-containing protein</fullName>
    </recommendedName>
</protein>
<reference evidence="3" key="1">
    <citation type="submission" date="2023-05" db="EMBL/GenBank/DDBJ databases">
        <title>Genome and transcriptome analyses reveal genes involved in the formation of fine ridges on petal epidermal cells in Hibiscus trionum.</title>
        <authorList>
            <person name="Koshimizu S."/>
            <person name="Masuda S."/>
            <person name="Ishii T."/>
            <person name="Shirasu K."/>
            <person name="Hoshino A."/>
            <person name="Arita M."/>
        </authorList>
    </citation>
    <scope>NUCLEOTIDE SEQUENCE</scope>
    <source>
        <strain evidence="3">Hamamatsu line</strain>
    </source>
</reference>
<dbReference type="EMBL" id="BSYR01000005">
    <property type="protein sequence ID" value="GMI67424.1"/>
    <property type="molecule type" value="Genomic_DNA"/>
</dbReference>
<dbReference type="InterPro" id="IPR000477">
    <property type="entry name" value="RT_dom"/>
</dbReference>
<name>A0A9W7GXY3_HIBTR</name>
<keyword evidence="4" id="KW-1185">Reference proteome</keyword>
<comment type="caution">
    <text evidence="3">The sequence shown here is derived from an EMBL/GenBank/DDBJ whole genome shotgun (WGS) entry which is preliminary data.</text>
</comment>
<dbReference type="AlphaFoldDB" id="A0A9W7GXY3"/>
<evidence type="ECO:0000313" key="4">
    <source>
        <dbReference type="Proteomes" id="UP001165190"/>
    </source>
</evidence>
<feature type="domain" description="RNase H type-1" evidence="2">
    <location>
        <begin position="953"/>
        <end position="1083"/>
    </location>
</feature>